<dbReference type="Proteomes" id="UP000249260">
    <property type="component" value="Unassembled WGS sequence"/>
</dbReference>
<evidence type="ECO:0000256" key="7">
    <source>
        <dbReference type="SAM" id="Phobius"/>
    </source>
</evidence>
<dbReference type="OrthoDB" id="2352756at2"/>
<gene>
    <name evidence="8" type="ORF">DL346_02340</name>
</gene>
<dbReference type="InterPro" id="IPR007140">
    <property type="entry name" value="DUF350"/>
</dbReference>
<organism evidence="8 9">
    <name type="scientific">Paenibacillus montanisoli</name>
    <dbReference type="NCBI Taxonomy" id="2081970"/>
    <lineage>
        <taxon>Bacteria</taxon>
        <taxon>Bacillati</taxon>
        <taxon>Bacillota</taxon>
        <taxon>Bacilli</taxon>
        <taxon>Bacillales</taxon>
        <taxon>Paenibacillaceae</taxon>
        <taxon>Paenibacillus</taxon>
    </lineage>
</organism>
<dbReference type="PANTHER" id="PTHR40043:SF1">
    <property type="entry name" value="UPF0719 INNER MEMBRANE PROTEIN YJFL"/>
    <property type="match status" value="1"/>
</dbReference>
<comment type="caution">
    <text evidence="8">The sequence shown here is derived from an EMBL/GenBank/DDBJ whole genome shotgun (WGS) entry which is preliminary data.</text>
</comment>
<evidence type="ECO:0000256" key="5">
    <source>
        <dbReference type="ARBA" id="ARBA00022989"/>
    </source>
</evidence>
<dbReference type="RefSeq" id="WP_112880476.1">
    <property type="nucleotide sequence ID" value="NZ_QLUW01000001.1"/>
</dbReference>
<keyword evidence="5 7" id="KW-1133">Transmembrane helix</keyword>
<keyword evidence="3" id="KW-1003">Cell membrane</keyword>
<comment type="similarity">
    <text evidence="2">Belongs to the UPF0719 family.</text>
</comment>
<keyword evidence="6 7" id="KW-0472">Membrane</keyword>
<evidence type="ECO:0000256" key="2">
    <source>
        <dbReference type="ARBA" id="ARBA00005779"/>
    </source>
</evidence>
<evidence type="ECO:0000256" key="3">
    <source>
        <dbReference type="ARBA" id="ARBA00022475"/>
    </source>
</evidence>
<feature type="transmembrane region" description="Helical" evidence="7">
    <location>
        <begin position="17"/>
        <end position="37"/>
    </location>
</feature>
<keyword evidence="4 7" id="KW-0812">Transmembrane</keyword>
<feature type="transmembrane region" description="Helical" evidence="7">
    <location>
        <begin position="49"/>
        <end position="70"/>
    </location>
</feature>
<dbReference type="PANTHER" id="PTHR40043">
    <property type="entry name" value="UPF0719 INNER MEMBRANE PROTEIN YJFL"/>
    <property type="match status" value="1"/>
</dbReference>
<reference evidence="8 9" key="1">
    <citation type="submission" date="2018-06" db="EMBL/GenBank/DDBJ databases">
        <title>Paenibacillus montanisoli sp. nov., isolated from mountain area soil.</title>
        <authorList>
            <person name="Wu M."/>
        </authorList>
    </citation>
    <scope>NUCLEOTIDE SEQUENCE [LARGE SCALE GENOMIC DNA]</scope>
    <source>
        <strain evidence="8 9">RA17</strain>
    </source>
</reference>
<sequence length="139" mass="15652">MEQEIDQLLSNNYAASLAYVSVTVLALVIYLYLFEFVTRYKCWQEIKRGNLAVAMATGGKIFGICNLFRFSIEANESVYQSLVWASFGFALLIAAYLLFEFLTPVFRIDEEIEKDNRAVGFIAMIISVSLSYVIGATVT</sequence>
<evidence type="ECO:0000313" key="8">
    <source>
        <dbReference type="EMBL" id="RAP77352.1"/>
    </source>
</evidence>
<dbReference type="GO" id="GO:0005886">
    <property type="term" value="C:plasma membrane"/>
    <property type="evidence" value="ECO:0007669"/>
    <property type="project" value="UniProtKB-SubCell"/>
</dbReference>
<feature type="transmembrane region" description="Helical" evidence="7">
    <location>
        <begin position="82"/>
        <end position="106"/>
    </location>
</feature>
<evidence type="ECO:0000256" key="1">
    <source>
        <dbReference type="ARBA" id="ARBA00004651"/>
    </source>
</evidence>
<dbReference type="EMBL" id="QLUW01000001">
    <property type="protein sequence ID" value="RAP77352.1"/>
    <property type="molecule type" value="Genomic_DNA"/>
</dbReference>
<evidence type="ECO:0000256" key="6">
    <source>
        <dbReference type="ARBA" id="ARBA00023136"/>
    </source>
</evidence>
<proteinExistence type="inferred from homology"/>
<evidence type="ECO:0000256" key="4">
    <source>
        <dbReference type="ARBA" id="ARBA00022692"/>
    </source>
</evidence>
<feature type="transmembrane region" description="Helical" evidence="7">
    <location>
        <begin position="118"/>
        <end position="138"/>
    </location>
</feature>
<keyword evidence="9" id="KW-1185">Reference proteome</keyword>
<dbReference type="AlphaFoldDB" id="A0A328U5K4"/>
<evidence type="ECO:0008006" key="10">
    <source>
        <dbReference type="Google" id="ProtNLM"/>
    </source>
</evidence>
<protein>
    <recommendedName>
        <fullName evidence="10">DUF350 domain-containing protein</fullName>
    </recommendedName>
</protein>
<accession>A0A328U5K4</accession>
<evidence type="ECO:0000313" key="9">
    <source>
        <dbReference type="Proteomes" id="UP000249260"/>
    </source>
</evidence>
<name>A0A328U5K4_9BACL</name>
<comment type="subcellular location">
    <subcellularLocation>
        <location evidence="1">Cell membrane</location>
        <topology evidence="1">Multi-pass membrane protein</topology>
    </subcellularLocation>
</comment>
<dbReference type="Pfam" id="PF03994">
    <property type="entry name" value="DUF350"/>
    <property type="match status" value="1"/>
</dbReference>